<gene>
    <name evidence="2" type="ORF">LTR78_007661</name>
</gene>
<feature type="region of interest" description="Disordered" evidence="1">
    <location>
        <begin position="1"/>
        <end position="64"/>
    </location>
</feature>
<reference evidence="2" key="1">
    <citation type="submission" date="2023-07" db="EMBL/GenBank/DDBJ databases">
        <title>Black Yeasts Isolated from many extreme environments.</title>
        <authorList>
            <person name="Coleine C."/>
            <person name="Stajich J.E."/>
            <person name="Selbmann L."/>
        </authorList>
    </citation>
    <scope>NUCLEOTIDE SEQUENCE</scope>
    <source>
        <strain evidence="2">CCFEE 5485</strain>
    </source>
</reference>
<proteinExistence type="predicted"/>
<evidence type="ECO:0000313" key="2">
    <source>
        <dbReference type="EMBL" id="KAK3672354.1"/>
    </source>
</evidence>
<name>A0AAE0TRB6_9PEZI</name>
<sequence>MAYSIPPLDFSRSPNSFYTVSEVVPPPHDDSTMYTGSSEPESLSRSTTATSMMTEDHENEGEEPRLEHRIVDLRRIDSASSISSPRGKLVNRQVSMYGRAWSTKDDKKGWQSFRCDIHPAANSSYSKAETECKQAIITAGGEIDASFVYLGGFFYRLPGWVDNPLKPGHTLIESSRAKVDRWTPFPRPVFDRFKLKPYHATNRVVTAERRRTIAGPEHLLQDVLLLPKTRQKAGRRVVSSWLGMLAKDYGKGVSYLA</sequence>
<feature type="compositionally biased region" description="Polar residues" evidence="1">
    <location>
        <begin position="32"/>
        <end position="53"/>
    </location>
</feature>
<evidence type="ECO:0000256" key="1">
    <source>
        <dbReference type="SAM" id="MobiDB-lite"/>
    </source>
</evidence>
<dbReference type="AlphaFoldDB" id="A0AAE0TRB6"/>
<dbReference type="Proteomes" id="UP001274830">
    <property type="component" value="Unassembled WGS sequence"/>
</dbReference>
<keyword evidence="3" id="KW-1185">Reference proteome</keyword>
<protein>
    <submittedName>
        <fullName evidence="2">Uncharacterized protein</fullName>
    </submittedName>
</protein>
<accession>A0AAE0TRB6</accession>
<evidence type="ECO:0000313" key="3">
    <source>
        <dbReference type="Proteomes" id="UP001274830"/>
    </source>
</evidence>
<comment type="caution">
    <text evidence="2">The sequence shown here is derived from an EMBL/GenBank/DDBJ whole genome shotgun (WGS) entry which is preliminary data.</text>
</comment>
<organism evidence="2 3">
    <name type="scientific">Recurvomyces mirabilis</name>
    <dbReference type="NCBI Taxonomy" id="574656"/>
    <lineage>
        <taxon>Eukaryota</taxon>
        <taxon>Fungi</taxon>
        <taxon>Dikarya</taxon>
        <taxon>Ascomycota</taxon>
        <taxon>Pezizomycotina</taxon>
        <taxon>Dothideomycetes</taxon>
        <taxon>Dothideomycetidae</taxon>
        <taxon>Mycosphaerellales</taxon>
        <taxon>Teratosphaeriaceae</taxon>
        <taxon>Recurvomyces</taxon>
    </lineage>
</organism>
<dbReference type="EMBL" id="JAUTXT010000033">
    <property type="protein sequence ID" value="KAK3672354.1"/>
    <property type="molecule type" value="Genomic_DNA"/>
</dbReference>